<dbReference type="GO" id="GO:0005524">
    <property type="term" value="F:ATP binding"/>
    <property type="evidence" value="ECO:0007669"/>
    <property type="project" value="UniProtKB-KW"/>
</dbReference>
<dbReference type="FunFam" id="3.30.565.10:FF:000180">
    <property type="entry name" value="Histidine kinase sensor protein"/>
    <property type="match status" value="1"/>
</dbReference>
<comment type="catalytic activity">
    <reaction evidence="1">
        <text>ATP + protein L-histidine = ADP + protein N-phospho-L-histidine.</text>
        <dbReference type="EC" id="2.7.13.3"/>
    </reaction>
</comment>
<evidence type="ECO:0000256" key="3">
    <source>
        <dbReference type="ARBA" id="ARBA00022553"/>
    </source>
</evidence>
<sequence>MTNVKNHSRFSVYYLGQWIFGICTILVIVSFFGNYYYKEKNIDRLIDNIHWTVSYLCAAALAWLGCFSAEAEIYRFRFWFALGLTANALGQLSWAIQVYFNYYMTPTPSDFLFPWVAPCFVIGYSIIVFECDRNKIRVAALDALGLITAVLTFSLALYLPQREGVGISQLLPLINHPVSFLTAAALGILLIPVLRLQPDKSWLSFIIGMGGNGFCWLLWNALFIVEIPPDGTILNAGFSISTLILGYGVWTWKPKLNDHPIWGRRFEAALRLLPLFEVIASSITIVLAGTFSGLPEGVRIVAWTGTTIVVVIASVRQTLLVKEMTDTEQEIRFVNEGLEEIVAKRTEELRTVNQYLISKNEQVIRAIANLKNTQKQLVRSEKMAVLGQLVAGIAHELNTPLGAIVSSNEAIQLVLSNSWEGLLRSYSDFTEDEKLIWEKLFSKGITLREFYDTREERTKRKKIAILLNDFGFSETTRLADILTDLGIHPDYVLENFKYLNQKEKLLMIAQNALSLSGLARASFTIEKAAEKASLVIQALKEYAYRDRSETAMSPVDVRKQLETVLTLYYSKYKTQVEIVREMPETSYVQGNAESLTQVWTNLIGNALYAMGYKGKIEISCKRVLTTWEVAIKDSGAGIEESIKDRIFEPFFTTKPSGAGTGLGLDICRRIIEDHNGKIYFETSKQGTTFFVILPASESVLQKLESQISKNQ</sequence>
<proteinExistence type="predicted"/>
<dbReference type="InterPro" id="IPR050351">
    <property type="entry name" value="BphY/WalK/GraS-like"/>
</dbReference>
<dbReference type="PROSITE" id="PS50109">
    <property type="entry name" value="HIS_KIN"/>
    <property type="match status" value="1"/>
</dbReference>
<dbReference type="PANTHER" id="PTHR42878:SF7">
    <property type="entry name" value="SENSOR HISTIDINE KINASE GLRK"/>
    <property type="match status" value="1"/>
</dbReference>
<dbReference type="RefSeq" id="WP_004766910.1">
    <property type="nucleotide sequence ID" value="NZ_AHMY02000067.1"/>
</dbReference>
<keyword evidence="9" id="KW-0812">Transmembrane</keyword>
<evidence type="ECO:0000256" key="9">
    <source>
        <dbReference type="SAM" id="Phobius"/>
    </source>
</evidence>
<dbReference type="GO" id="GO:0000156">
    <property type="term" value="F:phosphorelay response regulator activity"/>
    <property type="evidence" value="ECO:0007669"/>
    <property type="project" value="TreeGrafter"/>
</dbReference>
<evidence type="ECO:0000259" key="10">
    <source>
        <dbReference type="PROSITE" id="PS50109"/>
    </source>
</evidence>
<reference evidence="11 12" key="1">
    <citation type="submission" date="2012-10" db="EMBL/GenBank/DDBJ databases">
        <authorList>
            <person name="Harkins D.M."/>
            <person name="Durkin A.S."/>
            <person name="Brinkac L.M."/>
            <person name="Selengut J.D."/>
            <person name="Sanka R."/>
            <person name="DePew J."/>
            <person name="Purushe J."/>
            <person name="Peacock S.J."/>
            <person name="Thaipadungpanit J."/>
            <person name="Wuthiekanun V.W."/>
            <person name="Day N.P."/>
            <person name="Vinetz J.M."/>
            <person name="Sutton G.G."/>
            <person name="Nelson W.C."/>
            <person name="Fouts D.E."/>
        </authorList>
    </citation>
    <scope>NUCLEOTIDE SEQUENCE [LARGE SCALE GENOMIC DNA]</scope>
    <source>
        <strain evidence="11 12">H1</strain>
    </source>
</reference>
<feature type="transmembrane region" description="Helical" evidence="9">
    <location>
        <begin position="272"/>
        <end position="291"/>
    </location>
</feature>
<gene>
    <name evidence="11" type="ORF">LEP1GSC081_3105</name>
</gene>
<keyword evidence="5" id="KW-0547">Nucleotide-binding</keyword>
<dbReference type="EMBL" id="AHMY02000067">
    <property type="protein sequence ID" value="EKO13799.1"/>
    <property type="molecule type" value="Genomic_DNA"/>
</dbReference>
<feature type="transmembrane region" description="Helical" evidence="9">
    <location>
        <begin position="178"/>
        <end position="196"/>
    </location>
</feature>
<dbReference type="PANTHER" id="PTHR42878">
    <property type="entry name" value="TWO-COMPONENT HISTIDINE KINASE"/>
    <property type="match status" value="1"/>
</dbReference>
<dbReference type="Proteomes" id="UP000006253">
    <property type="component" value="Unassembled WGS sequence"/>
</dbReference>
<accession>A0A0E2B9L4</accession>
<protein>
    <recommendedName>
        <fullName evidence="2">histidine kinase</fullName>
        <ecNumber evidence="2">2.7.13.3</ecNumber>
    </recommendedName>
</protein>
<dbReference type="AlphaFoldDB" id="A0A0E2B9L4"/>
<evidence type="ECO:0000256" key="5">
    <source>
        <dbReference type="ARBA" id="ARBA00022741"/>
    </source>
</evidence>
<feature type="transmembrane region" description="Helical" evidence="9">
    <location>
        <begin position="231"/>
        <end position="252"/>
    </location>
</feature>
<feature type="transmembrane region" description="Helical" evidence="9">
    <location>
        <begin position="203"/>
        <end position="225"/>
    </location>
</feature>
<dbReference type="CDD" id="cd00082">
    <property type="entry name" value="HisKA"/>
    <property type="match status" value="1"/>
</dbReference>
<keyword evidence="7" id="KW-0067">ATP-binding</keyword>
<dbReference type="SMART" id="SM00387">
    <property type="entry name" value="HATPase_c"/>
    <property type="match status" value="1"/>
</dbReference>
<dbReference type="InterPro" id="IPR036097">
    <property type="entry name" value="HisK_dim/P_sf"/>
</dbReference>
<evidence type="ECO:0000313" key="12">
    <source>
        <dbReference type="Proteomes" id="UP000006253"/>
    </source>
</evidence>
<keyword evidence="6" id="KW-0418">Kinase</keyword>
<feature type="transmembrane region" description="Helical" evidence="9">
    <location>
        <begin position="78"/>
        <end position="100"/>
    </location>
</feature>
<keyword evidence="8" id="KW-0902">Two-component regulatory system</keyword>
<feature type="transmembrane region" description="Helical" evidence="9">
    <location>
        <begin position="49"/>
        <end position="66"/>
    </location>
</feature>
<dbReference type="InterPro" id="IPR004358">
    <property type="entry name" value="Sig_transdc_His_kin-like_C"/>
</dbReference>
<feature type="domain" description="Histidine kinase" evidence="10">
    <location>
        <begin position="392"/>
        <end position="697"/>
    </location>
</feature>
<dbReference type="Gene3D" id="3.30.565.10">
    <property type="entry name" value="Histidine kinase-like ATPase, C-terminal domain"/>
    <property type="match status" value="1"/>
</dbReference>
<dbReference type="InterPro" id="IPR003594">
    <property type="entry name" value="HATPase_dom"/>
</dbReference>
<dbReference type="Gene3D" id="1.10.287.130">
    <property type="match status" value="1"/>
</dbReference>
<dbReference type="GO" id="GO:0000155">
    <property type="term" value="F:phosphorelay sensor kinase activity"/>
    <property type="evidence" value="ECO:0007669"/>
    <property type="project" value="InterPro"/>
</dbReference>
<evidence type="ECO:0000256" key="8">
    <source>
        <dbReference type="ARBA" id="ARBA00023012"/>
    </source>
</evidence>
<keyword evidence="3" id="KW-0597">Phosphoprotein</keyword>
<dbReference type="EC" id="2.7.13.3" evidence="2"/>
<feature type="transmembrane region" description="Helical" evidence="9">
    <location>
        <begin position="112"/>
        <end position="131"/>
    </location>
</feature>
<feature type="transmembrane region" description="Helical" evidence="9">
    <location>
        <begin position="12"/>
        <end position="37"/>
    </location>
</feature>
<dbReference type="SUPFAM" id="SSF47384">
    <property type="entry name" value="Homodimeric domain of signal transducing histidine kinase"/>
    <property type="match status" value="1"/>
</dbReference>
<evidence type="ECO:0000256" key="6">
    <source>
        <dbReference type="ARBA" id="ARBA00022777"/>
    </source>
</evidence>
<dbReference type="GO" id="GO:0007234">
    <property type="term" value="P:osmosensory signaling via phosphorelay pathway"/>
    <property type="evidence" value="ECO:0007669"/>
    <property type="project" value="TreeGrafter"/>
</dbReference>
<keyword evidence="4" id="KW-0808">Transferase</keyword>
<organism evidence="11 12">
    <name type="scientific">Leptospira kirschneri str. H1</name>
    <dbReference type="NCBI Taxonomy" id="1049966"/>
    <lineage>
        <taxon>Bacteria</taxon>
        <taxon>Pseudomonadati</taxon>
        <taxon>Spirochaetota</taxon>
        <taxon>Spirochaetia</taxon>
        <taxon>Leptospirales</taxon>
        <taxon>Leptospiraceae</taxon>
        <taxon>Leptospira</taxon>
    </lineage>
</organism>
<keyword evidence="9" id="KW-0472">Membrane</keyword>
<evidence type="ECO:0000313" key="11">
    <source>
        <dbReference type="EMBL" id="EKO13799.1"/>
    </source>
</evidence>
<dbReference type="Pfam" id="PF02518">
    <property type="entry name" value="HATPase_c"/>
    <property type="match status" value="1"/>
</dbReference>
<feature type="transmembrane region" description="Helical" evidence="9">
    <location>
        <begin position="138"/>
        <end position="158"/>
    </location>
</feature>
<dbReference type="InterPro" id="IPR036890">
    <property type="entry name" value="HATPase_C_sf"/>
</dbReference>
<evidence type="ECO:0000256" key="7">
    <source>
        <dbReference type="ARBA" id="ARBA00022840"/>
    </source>
</evidence>
<evidence type="ECO:0000256" key="1">
    <source>
        <dbReference type="ARBA" id="ARBA00000085"/>
    </source>
</evidence>
<name>A0A0E2B9L4_9LEPT</name>
<dbReference type="PRINTS" id="PR00344">
    <property type="entry name" value="BCTRLSENSOR"/>
</dbReference>
<dbReference type="GO" id="GO:0030295">
    <property type="term" value="F:protein kinase activator activity"/>
    <property type="evidence" value="ECO:0007669"/>
    <property type="project" value="TreeGrafter"/>
</dbReference>
<dbReference type="InterPro" id="IPR003661">
    <property type="entry name" value="HisK_dim/P_dom"/>
</dbReference>
<evidence type="ECO:0000256" key="4">
    <source>
        <dbReference type="ARBA" id="ARBA00022679"/>
    </source>
</evidence>
<evidence type="ECO:0000256" key="2">
    <source>
        <dbReference type="ARBA" id="ARBA00012438"/>
    </source>
</evidence>
<comment type="caution">
    <text evidence="11">The sequence shown here is derived from an EMBL/GenBank/DDBJ whole genome shotgun (WGS) entry which is preliminary data.</text>
</comment>
<dbReference type="SUPFAM" id="SSF55874">
    <property type="entry name" value="ATPase domain of HSP90 chaperone/DNA topoisomerase II/histidine kinase"/>
    <property type="match status" value="1"/>
</dbReference>
<keyword evidence="9" id="KW-1133">Transmembrane helix</keyword>
<dbReference type="InterPro" id="IPR005467">
    <property type="entry name" value="His_kinase_dom"/>
</dbReference>